<keyword evidence="2" id="KW-1185">Reference proteome</keyword>
<accession>A0A6A4JCD6</accession>
<evidence type="ECO:0000313" key="1">
    <source>
        <dbReference type="EMBL" id="KAF6199892.1"/>
    </source>
</evidence>
<dbReference type="Proteomes" id="UP000466442">
    <property type="component" value="Unassembled WGS sequence"/>
</dbReference>
<organism evidence="1 2">
    <name type="scientific">Apolygus lucorum</name>
    <name type="common">Small green plant bug</name>
    <name type="synonym">Lygocoris lucorum</name>
    <dbReference type="NCBI Taxonomy" id="248454"/>
    <lineage>
        <taxon>Eukaryota</taxon>
        <taxon>Metazoa</taxon>
        <taxon>Ecdysozoa</taxon>
        <taxon>Arthropoda</taxon>
        <taxon>Hexapoda</taxon>
        <taxon>Insecta</taxon>
        <taxon>Pterygota</taxon>
        <taxon>Neoptera</taxon>
        <taxon>Paraneoptera</taxon>
        <taxon>Hemiptera</taxon>
        <taxon>Heteroptera</taxon>
        <taxon>Panheteroptera</taxon>
        <taxon>Cimicomorpha</taxon>
        <taxon>Miridae</taxon>
        <taxon>Mirini</taxon>
        <taxon>Apolygus</taxon>
    </lineage>
</organism>
<comment type="caution">
    <text evidence="1">The sequence shown here is derived from an EMBL/GenBank/DDBJ whole genome shotgun (WGS) entry which is preliminary data.</text>
</comment>
<gene>
    <name evidence="1" type="ORF">GE061_006190</name>
</gene>
<evidence type="ECO:0000313" key="2">
    <source>
        <dbReference type="Proteomes" id="UP000466442"/>
    </source>
</evidence>
<protein>
    <submittedName>
        <fullName evidence="1">Uncharacterized protein</fullName>
    </submittedName>
</protein>
<reference evidence="1" key="1">
    <citation type="journal article" date="2021" name="Mol. Ecol. Resour.">
        <title>Apolygus lucorum genome provides insights into omnivorousness and mesophyll feeding.</title>
        <authorList>
            <person name="Liu Y."/>
            <person name="Liu H."/>
            <person name="Wang H."/>
            <person name="Huang T."/>
            <person name="Liu B."/>
            <person name="Yang B."/>
            <person name="Yin L."/>
            <person name="Li B."/>
            <person name="Zhang Y."/>
            <person name="Zhang S."/>
            <person name="Jiang F."/>
            <person name="Zhang X."/>
            <person name="Ren Y."/>
            <person name="Wang B."/>
            <person name="Wang S."/>
            <person name="Lu Y."/>
            <person name="Wu K."/>
            <person name="Fan W."/>
            <person name="Wang G."/>
        </authorList>
    </citation>
    <scope>NUCLEOTIDE SEQUENCE</scope>
    <source>
        <strain evidence="1">12Hb</strain>
    </source>
</reference>
<proteinExistence type="predicted"/>
<sequence length="377" mass="41905">MSCDMYYRNFEGLDEVRRGSFVELSGRLLQKNRSDSRVVSGHSSDRYVKKYMSAGVTEPIEVGDDVKRISFVSKANEIFQRSSVPKNTRSEPTIQKLPSMEKQRKISTQTSGAWPPKYHQPEGVPQFEEADPQHAAKREAELESAVKILSMKLDYTQRKIVESQNNKEMLKARLDQIINSLTKAGYDPNLKAGNRPKSGPNDGRRSPTSNLRSAKYNTGVPVKADHYMEPSVYGSGYAPVYAPGNHPMYSPGGPPMYGSGGPAMYGPSNPPTYGPSNLPMYGTSNPPMYGPGNAQMYATGNPLLQDPSYSGQLQTFNPGHISNASWEKLRDLAEEYERRVILIKNLEEQEKYVKSQMTTPVNITVPSIMGAPRPPNM</sequence>
<dbReference type="EMBL" id="WIXP02000014">
    <property type="protein sequence ID" value="KAF6199892.1"/>
    <property type="molecule type" value="Genomic_DNA"/>
</dbReference>
<name>A0A6A4JCD6_APOLU</name>
<dbReference type="AlphaFoldDB" id="A0A6A4JCD6"/>